<evidence type="ECO:0000256" key="8">
    <source>
        <dbReference type="ARBA" id="ARBA00022989"/>
    </source>
</evidence>
<comment type="subcellular location">
    <subcellularLocation>
        <location evidence="10">Cell inner membrane</location>
    </subcellularLocation>
    <subcellularLocation>
        <location evidence="2">Cell membrane</location>
        <topology evidence="2">Single-pass membrane protein</topology>
    </subcellularLocation>
</comment>
<keyword evidence="11" id="KW-0966">Cell projection</keyword>
<reference evidence="11 12" key="1">
    <citation type="submission" date="2020-07" db="EMBL/GenBank/DDBJ databases">
        <title>Pusillimonas sp. nov., isolated from poultry manure in Taiwan.</title>
        <authorList>
            <person name="Lin S.-Y."/>
            <person name="Tang Y.-S."/>
            <person name="Young C.-C."/>
        </authorList>
    </citation>
    <scope>NUCLEOTIDE SEQUENCE [LARGE SCALE GENOMIC DNA]</scope>
    <source>
        <strain evidence="11 12">CC-YST705</strain>
    </source>
</reference>
<evidence type="ECO:0000256" key="3">
    <source>
        <dbReference type="ARBA" id="ARBA00008281"/>
    </source>
</evidence>
<evidence type="ECO:0000256" key="1">
    <source>
        <dbReference type="ARBA" id="ARBA00002254"/>
    </source>
</evidence>
<dbReference type="Proteomes" id="UP000776983">
    <property type="component" value="Unassembled WGS sequence"/>
</dbReference>
<keyword evidence="9 10" id="KW-0472">Membrane</keyword>
<comment type="function">
    <text evidence="1 10">Controls the rotational direction of flagella during chemotaxis.</text>
</comment>
<evidence type="ECO:0000256" key="9">
    <source>
        <dbReference type="ARBA" id="ARBA00023136"/>
    </source>
</evidence>
<keyword evidence="4" id="KW-1003">Cell membrane</keyword>
<accession>A0ABS8C9V9</accession>
<protein>
    <recommendedName>
        <fullName evidence="10">Flagellar protein FliL</fullName>
    </recommendedName>
</protein>
<evidence type="ECO:0000256" key="10">
    <source>
        <dbReference type="RuleBase" id="RU364125"/>
    </source>
</evidence>
<organism evidence="11 12">
    <name type="scientific">Mesopusillimonas faecipullorum</name>
    <dbReference type="NCBI Taxonomy" id="2755040"/>
    <lineage>
        <taxon>Bacteria</taxon>
        <taxon>Pseudomonadati</taxon>
        <taxon>Pseudomonadota</taxon>
        <taxon>Betaproteobacteria</taxon>
        <taxon>Burkholderiales</taxon>
        <taxon>Alcaligenaceae</taxon>
        <taxon>Mesopusillimonas</taxon>
    </lineage>
</organism>
<keyword evidence="8 10" id="KW-1133">Transmembrane helix</keyword>
<comment type="caution">
    <text evidence="11">The sequence shown here is derived from an EMBL/GenBank/DDBJ whole genome shotgun (WGS) entry which is preliminary data.</text>
</comment>
<dbReference type="PANTHER" id="PTHR35091">
    <property type="entry name" value="FLAGELLAR PROTEIN FLIL"/>
    <property type="match status" value="1"/>
</dbReference>
<evidence type="ECO:0000256" key="4">
    <source>
        <dbReference type="ARBA" id="ARBA00022475"/>
    </source>
</evidence>
<keyword evidence="11" id="KW-0969">Cilium</keyword>
<dbReference type="EMBL" id="JACDXW010000002">
    <property type="protein sequence ID" value="MCB5362831.1"/>
    <property type="molecule type" value="Genomic_DNA"/>
</dbReference>
<evidence type="ECO:0000256" key="2">
    <source>
        <dbReference type="ARBA" id="ARBA00004162"/>
    </source>
</evidence>
<keyword evidence="6 10" id="KW-0812">Transmembrane</keyword>
<keyword evidence="10" id="KW-0997">Cell inner membrane</keyword>
<proteinExistence type="inferred from homology"/>
<evidence type="ECO:0000256" key="5">
    <source>
        <dbReference type="ARBA" id="ARBA00022500"/>
    </source>
</evidence>
<gene>
    <name evidence="11" type="primary">fliL</name>
    <name evidence="11" type="ORF">H0484_03555</name>
</gene>
<evidence type="ECO:0000256" key="6">
    <source>
        <dbReference type="ARBA" id="ARBA00022692"/>
    </source>
</evidence>
<evidence type="ECO:0000313" key="11">
    <source>
        <dbReference type="EMBL" id="MCB5362831.1"/>
    </source>
</evidence>
<keyword evidence="12" id="KW-1185">Reference proteome</keyword>
<feature type="transmembrane region" description="Helical" evidence="10">
    <location>
        <begin position="6"/>
        <end position="25"/>
    </location>
</feature>
<name>A0ABS8C9V9_9BURK</name>
<keyword evidence="11" id="KW-0282">Flagellum</keyword>
<evidence type="ECO:0000313" key="12">
    <source>
        <dbReference type="Proteomes" id="UP000776983"/>
    </source>
</evidence>
<keyword evidence="7 10" id="KW-0283">Flagellar rotation</keyword>
<dbReference type="RefSeq" id="WP_226953077.1">
    <property type="nucleotide sequence ID" value="NZ_JACDXW010000002.1"/>
</dbReference>
<comment type="similarity">
    <text evidence="3 10">Belongs to the FliL family.</text>
</comment>
<dbReference type="PANTHER" id="PTHR35091:SF2">
    <property type="entry name" value="FLAGELLAR PROTEIN FLIL"/>
    <property type="match status" value="1"/>
</dbReference>
<keyword evidence="5 10" id="KW-0145">Chemotaxis</keyword>
<sequence length="154" mass="16980">MRFLNTILLILILVAVCAGGALLYFGKLGMQSGPQVGTGIEKEAEAAPPATPIFLALDPFTVTLQDNHMPQILYLEITLRVADQTARNYLIEYMPEVRNRILTELSRHSSSRVQQTDGRIALAESLRKAINAPYPPRQNGPDVMGVLFTAFVVQ</sequence>
<dbReference type="InterPro" id="IPR005503">
    <property type="entry name" value="FliL"/>
</dbReference>
<dbReference type="Pfam" id="PF03748">
    <property type="entry name" value="FliL"/>
    <property type="match status" value="1"/>
</dbReference>
<evidence type="ECO:0000256" key="7">
    <source>
        <dbReference type="ARBA" id="ARBA00022779"/>
    </source>
</evidence>